<reference evidence="3 4" key="1">
    <citation type="submission" date="2020-02" db="EMBL/GenBank/DDBJ databases">
        <title>Genome sequencing for Kineobactrum sp. M2.</title>
        <authorList>
            <person name="Park S.-J."/>
        </authorList>
    </citation>
    <scope>NUCLEOTIDE SEQUENCE [LARGE SCALE GENOMIC DNA]</scope>
    <source>
        <strain evidence="3 4">M2</strain>
    </source>
</reference>
<dbReference type="AlphaFoldDB" id="A0A6C0U636"/>
<sequence length="119" mass="12936">MVEAAIHSQDDARILADAVISAASKLGLDKEDVGRIVGRNRTTIGRNGISPDSKAGELGLLFIRIYRSLYALMGGDLENMRHFMRTKNTMTGGIPAQQVMSVQGLVRVCDFLDAMRGRG</sequence>
<evidence type="ECO:0000259" key="2">
    <source>
        <dbReference type="Pfam" id="PF20432"/>
    </source>
</evidence>
<dbReference type="EMBL" id="CP048711">
    <property type="protein sequence ID" value="QIB67541.1"/>
    <property type="molecule type" value="Genomic_DNA"/>
</dbReference>
<gene>
    <name evidence="3" type="ORF">G3T16_04510</name>
</gene>
<evidence type="ECO:0000259" key="1">
    <source>
        <dbReference type="Pfam" id="PF09722"/>
    </source>
</evidence>
<keyword evidence="4" id="KW-1185">Reference proteome</keyword>
<protein>
    <submittedName>
        <fullName evidence="3">DUF2384 domain-containing protein</fullName>
    </submittedName>
</protein>
<dbReference type="InterPro" id="IPR024467">
    <property type="entry name" value="Xre/MbcA/ParS-like_toxin-bd"/>
</dbReference>
<dbReference type="InterPro" id="IPR046847">
    <property type="entry name" value="Xre-like_HTH"/>
</dbReference>
<evidence type="ECO:0000313" key="3">
    <source>
        <dbReference type="EMBL" id="QIB67541.1"/>
    </source>
</evidence>
<accession>A0A6C0U636</accession>
<organism evidence="3 4">
    <name type="scientific">Kineobactrum salinum</name>
    <dbReference type="NCBI Taxonomy" id="2708301"/>
    <lineage>
        <taxon>Bacteria</taxon>
        <taxon>Pseudomonadati</taxon>
        <taxon>Pseudomonadota</taxon>
        <taxon>Gammaproteobacteria</taxon>
        <taxon>Cellvibrionales</taxon>
        <taxon>Halieaceae</taxon>
        <taxon>Kineobactrum</taxon>
    </lineage>
</organism>
<dbReference type="KEGG" id="kim:G3T16_04510"/>
<dbReference type="Pfam" id="PF20432">
    <property type="entry name" value="Xre-like-HTH"/>
    <property type="match status" value="1"/>
</dbReference>
<proteinExistence type="predicted"/>
<dbReference type="Proteomes" id="UP000477680">
    <property type="component" value="Chromosome"/>
</dbReference>
<name>A0A6C0U636_9GAMM</name>
<dbReference type="GO" id="GO:0003677">
    <property type="term" value="F:DNA binding"/>
    <property type="evidence" value="ECO:0007669"/>
    <property type="project" value="InterPro"/>
</dbReference>
<dbReference type="Pfam" id="PF09722">
    <property type="entry name" value="Xre_MbcA_ParS_C"/>
    <property type="match status" value="1"/>
</dbReference>
<evidence type="ECO:0000313" key="4">
    <source>
        <dbReference type="Proteomes" id="UP000477680"/>
    </source>
</evidence>
<feature type="domain" description="Antitoxin Xre/MbcA/ParS-like toxin-binding" evidence="1">
    <location>
        <begin position="68"/>
        <end position="117"/>
    </location>
</feature>
<feature type="domain" description="Antitoxin Xre-like helix-turn-helix" evidence="2">
    <location>
        <begin position="6"/>
        <end position="64"/>
    </location>
</feature>